<proteinExistence type="predicted"/>
<sequence>MQSRGNGRCCAILEQDAAIKEGVLRRALRRAGQGRLHGDAGDAASGLAVARELGALEQRARPHAGKRSSRRARGAHAGPLHGSSRGRASFGVAQQSTTTTPRCAARPVEALPAANATWAPQENLRSRPNSPSARLACPPVICLPASGLGASAAFKHSSTLCPASTHF</sequence>
<feature type="compositionally biased region" description="Polar residues" evidence="1">
    <location>
        <begin position="92"/>
        <end position="101"/>
    </location>
</feature>
<dbReference type="RefSeq" id="XP_033684538.1">
    <property type="nucleotide sequence ID" value="XM_033822027.1"/>
</dbReference>
<dbReference type="GeneID" id="54575357"/>
<dbReference type="AlphaFoldDB" id="A0A6A6IG20"/>
<evidence type="ECO:0000313" key="2">
    <source>
        <dbReference type="EMBL" id="KAF2249534.1"/>
    </source>
</evidence>
<evidence type="ECO:0000256" key="1">
    <source>
        <dbReference type="SAM" id="MobiDB-lite"/>
    </source>
</evidence>
<feature type="compositionally biased region" description="Basic residues" evidence="1">
    <location>
        <begin position="61"/>
        <end position="74"/>
    </location>
</feature>
<organism evidence="2 3">
    <name type="scientific">Trematosphaeria pertusa</name>
    <dbReference type="NCBI Taxonomy" id="390896"/>
    <lineage>
        <taxon>Eukaryota</taxon>
        <taxon>Fungi</taxon>
        <taxon>Dikarya</taxon>
        <taxon>Ascomycota</taxon>
        <taxon>Pezizomycotina</taxon>
        <taxon>Dothideomycetes</taxon>
        <taxon>Pleosporomycetidae</taxon>
        <taxon>Pleosporales</taxon>
        <taxon>Massarineae</taxon>
        <taxon>Trematosphaeriaceae</taxon>
        <taxon>Trematosphaeria</taxon>
    </lineage>
</organism>
<evidence type="ECO:0000313" key="3">
    <source>
        <dbReference type="Proteomes" id="UP000800094"/>
    </source>
</evidence>
<accession>A0A6A6IG20</accession>
<name>A0A6A6IG20_9PLEO</name>
<reference evidence="2" key="1">
    <citation type="journal article" date="2020" name="Stud. Mycol.">
        <title>101 Dothideomycetes genomes: a test case for predicting lifestyles and emergence of pathogens.</title>
        <authorList>
            <person name="Haridas S."/>
            <person name="Albert R."/>
            <person name="Binder M."/>
            <person name="Bloem J."/>
            <person name="Labutti K."/>
            <person name="Salamov A."/>
            <person name="Andreopoulos B."/>
            <person name="Baker S."/>
            <person name="Barry K."/>
            <person name="Bills G."/>
            <person name="Bluhm B."/>
            <person name="Cannon C."/>
            <person name="Castanera R."/>
            <person name="Culley D."/>
            <person name="Daum C."/>
            <person name="Ezra D."/>
            <person name="Gonzalez J."/>
            <person name="Henrissat B."/>
            <person name="Kuo A."/>
            <person name="Liang C."/>
            <person name="Lipzen A."/>
            <person name="Lutzoni F."/>
            <person name="Magnuson J."/>
            <person name="Mondo S."/>
            <person name="Nolan M."/>
            <person name="Ohm R."/>
            <person name="Pangilinan J."/>
            <person name="Park H.-J."/>
            <person name="Ramirez L."/>
            <person name="Alfaro M."/>
            <person name="Sun H."/>
            <person name="Tritt A."/>
            <person name="Yoshinaga Y."/>
            <person name="Zwiers L.-H."/>
            <person name="Turgeon B."/>
            <person name="Goodwin S."/>
            <person name="Spatafora J."/>
            <person name="Crous P."/>
            <person name="Grigoriev I."/>
        </authorList>
    </citation>
    <scope>NUCLEOTIDE SEQUENCE</scope>
    <source>
        <strain evidence="2">CBS 122368</strain>
    </source>
</reference>
<protein>
    <submittedName>
        <fullName evidence="2">Uncharacterized protein</fullName>
    </submittedName>
</protein>
<feature type="region of interest" description="Disordered" evidence="1">
    <location>
        <begin position="57"/>
        <end position="102"/>
    </location>
</feature>
<keyword evidence="3" id="KW-1185">Reference proteome</keyword>
<dbReference type="EMBL" id="ML987195">
    <property type="protein sequence ID" value="KAF2249534.1"/>
    <property type="molecule type" value="Genomic_DNA"/>
</dbReference>
<gene>
    <name evidence="2" type="ORF">BU26DRAFT_319218</name>
</gene>
<dbReference type="Proteomes" id="UP000800094">
    <property type="component" value="Unassembled WGS sequence"/>
</dbReference>